<accession>A0A1F6TIA4</accession>
<keyword evidence="1" id="KW-0732">Signal</keyword>
<dbReference type="PANTHER" id="PTHR34386">
    <property type="entry name" value="GLUTAREDOXIN"/>
    <property type="match status" value="1"/>
</dbReference>
<dbReference type="PROSITE" id="PS51354">
    <property type="entry name" value="GLUTAREDOXIN_2"/>
    <property type="match status" value="1"/>
</dbReference>
<evidence type="ECO:0000313" key="4">
    <source>
        <dbReference type="EMBL" id="OGI44805.1"/>
    </source>
</evidence>
<dbReference type="Pfam" id="PF00462">
    <property type="entry name" value="Glutaredoxin"/>
    <property type="match status" value="1"/>
</dbReference>
<dbReference type="SUPFAM" id="SSF52833">
    <property type="entry name" value="Thioredoxin-like"/>
    <property type="match status" value="1"/>
</dbReference>
<dbReference type="InterPro" id="IPR002109">
    <property type="entry name" value="Glutaredoxin"/>
</dbReference>
<name>A0A1F6TIA4_9PROT</name>
<feature type="domain" description="Glutaredoxin" evidence="2">
    <location>
        <begin position="66"/>
        <end position="122"/>
    </location>
</feature>
<dbReference type="CDD" id="cd02976">
    <property type="entry name" value="NrdH"/>
    <property type="match status" value="1"/>
</dbReference>
<reference evidence="4 5" key="1">
    <citation type="journal article" date="2016" name="Nat. Commun.">
        <title>Thousands of microbial genomes shed light on interconnected biogeochemical processes in an aquifer system.</title>
        <authorList>
            <person name="Anantharaman K."/>
            <person name="Brown C.T."/>
            <person name="Hug L.A."/>
            <person name="Sharon I."/>
            <person name="Castelle C.J."/>
            <person name="Probst A.J."/>
            <person name="Thomas B.C."/>
            <person name="Singh A."/>
            <person name="Wilkins M.J."/>
            <person name="Karaoz U."/>
            <person name="Brodie E.L."/>
            <person name="Williams K.H."/>
            <person name="Hubbard S.S."/>
            <person name="Banfield J.F."/>
        </authorList>
    </citation>
    <scope>NUCLEOTIDE SEQUENCE [LARGE SCALE GENOMIC DNA]</scope>
</reference>
<dbReference type="InterPro" id="IPR036249">
    <property type="entry name" value="Thioredoxin-like_sf"/>
</dbReference>
<organism evidence="4 5">
    <name type="scientific">Candidatus Muproteobacteria bacterium RBG_16_64_11</name>
    <dbReference type="NCBI Taxonomy" id="1817758"/>
    <lineage>
        <taxon>Bacteria</taxon>
        <taxon>Pseudomonadati</taxon>
        <taxon>Pseudomonadota</taxon>
        <taxon>Candidatus Muproteobacteria</taxon>
    </lineage>
</organism>
<dbReference type="EMBL" id="MFSS01000012">
    <property type="protein sequence ID" value="OGI44805.1"/>
    <property type="molecule type" value="Genomic_DNA"/>
</dbReference>
<dbReference type="Gene3D" id="3.40.30.10">
    <property type="entry name" value="Glutaredoxin"/>
    <property type="match status" value="1"/>
</dbReference>
<dbReference type="GO" id="GO:0009055">
    <property type="term" value="F:electron transfer activity"/>
    <property type="evidence" value="ECO:0007669"/>
    <property type="project" value="TreeGrafter"/>
</dbReference>
<feature type="signal peptide" evidence="1">
    <location>
        <begin position="1"/>
        <end position="15"/>
    </location>
</feature>
<dbReference type="InterPro" id="IPR025392">
    <property type="entry name" value="DUF4124"/>
</dbReference>
<dbReference type="Pfam" id="PF13511">
    <property type="entry name" value="DUF4124"/>
    <property type="match status" value="1"/>
</dbReference>
<dbReference type="GO" id="GO:0045454">
    <property type="term" value="P:cell redox homeostasis"/>
    <property type="evidence" value="ECO:0007669"/>
    <property type="project" value="TreeGrafter"/>
</dbReference>
<feature type="chain" id="PRO_5012904525" evidence="1">
    <location>
        <begin position="16"/>
        <end position="143"/>
    </location>
</feature>
<evidence type="ECO:0000256" key="1">
    <source>
        <dbReference type="SAM" id="SignalP"/>
    </source>
</evidence>
<dbReference type="Proteomes" id="UP000177925">
    <property type="component" value="Unassembled WGS sequence"/>
</dbReference>
<dbReference type="AlphaFoldDB" id="A0A1F6TIA4"/>
<dbReference type="STRING" id="1817758.A2150_06000"/>
<comment type="caution">
    <text evidence="4">The sequence shown here is derived from an EMBL/GenBank/DDBJ whole genome shotgun (WGS) entry which is preliminary data.</text>
</comment>
<dbReference type="InterPro" id="IPR051548">
    <property type="entry name" value="Grx-like_ET"/>
</dbReference>
<gene>
    <name evidence="4" type="ORF">A2150_06000</name>
</gene>
<evidence type="ECO:0000259" key="3">
    <source>
        <dbReference type="Pfam" id="PF13511"/>
    </source>
</evidence>
<dbReference type="PANTHER" id="PTHR34386:SF1">
    <property type="entry name" value="GLUTAREDOXIN-LIKE PROTEIN NRDH"/>
    <property type="match status" value="1"/>
</dbReference>
<evidence type="ECO:0000313" key="5">
    <source>
        <dbReference type="Proteomes" id="UP000177925"/>
    </source>
</evidence>
<evidence type="ECO:0000259" key="2">
    <source>
        <dbReference type="Pfam" id="PF00462"/>
    </source>
</evidence>
<sequence length="143" mass="15623">MLALCGALLATAAFAAGVYKWIDTDGKTHFGDRPPGDVAVQEVRIQTFDGPAEVETVAPEFVYGSVVIYTTEWCGVCKRAKAHLKSRGVVFTEFDIEKNGLAKAEFKRLNGKGVPLILVGDKRMSGFSATRLDKLLQEGGWHY</sequence>
<protein>
    <submittedName>
        <fullName evidence="4">Uncharacterized protein</fullName>
    </submittedName>
</protein>
<feature type="domain" description="DUF4124" evidence="3">
    <location>
        <begin position="6"/>
        <end position="46"/>
    </location>
</feature>
<proteinExistence type="predicted"/>